<keyword evidence="1" id="KW-0614">Plasmid</keyword>
<evidence type="ECO:0000313" key="1">
    <source>
        <dbReference type="EMBL" id="AVQ00362.1"/>
    </source>
</evidence>
<sequence length="295" mass="31973">MEIKNPLNENALFLDLTTRVWSGEKAIHRDADLSLVANQLPPKDLMRDGVKQIVPGAFLAEIRNIAAKAERAAALQGVRILKGWAVPTELAEATHKALQGIQREWNDQVDYLVGELPTAYATQQAAYPTWASMLKDAQMSPAQVRSSFSFSWTWLEIAAPRNHAPALGEGYASLGAQAFESLLKDIATPAARLLVTASRKDQVTQATLNATRRLVSKLSNFAFLDPKIGPAVDAINGTLIGIPDGRLDPTSTFALRAVLSALRDPDQLWSYASLPEAAPPQKALQLAGGMLPLNF</sequence>
<accession>A0A2P1PZU0</accession>
<evidence type="ECO:0000313" key="2">
    <source>
        <dbReference type="Proteomes" id="UP000241074"/>
    </source>
</evidence>
<evidence type="ECO:0008006" key="3">
    <source>
        <dbReference type="Google" id="ProtNLM"/>
    </source>
</evidence>
<name>A0A2P1PZU0_9GAMM</name>
<reference evidence="1 2" key="2">
    <citation type="submission" date="2018-03" db="EMBL/GenBank/DDBJ databases">
        <authorList>
            <person name="Keele B.F."/>
        </authorList>
    </citation>
    <scope>NUCLEOTIDE SEQUENCE [LARGE SCALE GENOMIC DNA]</scope>
    <source>
        <strain evidence="1 2">D13</strain>
        <plasmid evidence="2">Plasmid unnamed</plasmid>
    </source>
</reference>
<gene>
    <name evidence="1" type="ORF">C7S18_23985</name>
</gene>
<reference evidence="1 2" key="1">
    <citation type="submission" date="2018-03" db="EMBL/GenBank/DDBJ databases">
        <title>Ahniella affigens gen. nov., sp. nov., a gammaproteobacterium isolated from sandy soil near a stream.</title>
        <authorList>
            <person name="Ko Y."/>
            <person name="Kim J.-H."/>
        </authorList>
    </citation>
    <scope>NUCLEOTIDE SEQUENCE [LARGE SCALE GENOMIC DNA]</scope>
    <source>
        <strain evidence="1 2">D13</strain>
        <plasmid evidence="2">Plasmid unnamed</plasmid>
    </source>
</reference>
<dbReference type="RefSeq" id="WP_106894279.1">
    <property type="nucleotide sequence ID" value="NZ_CP027861.1"/>
</dbReference>
<organism evidence="1 2">
    <name type="scientific">Ahniella affigens</name>
    <dbReference type="NCBI Taxonomy" id="2021234"/>
    <lineage>
        <taxon>Bacteria</taxon>
        <taxon>Pseudomonadati</taxon>
        <taxon>Pseudomonadota</taxon>
        <taxon>Gammaproteobacteria</taxon>
        <taxon>Lysobacterales</taxon>
        <taxon>Rhodanobacteraceae</taxon>
        <taxon>Ahniella</taxon>
    </lineage>
</organism>
<dbReference type="Proteomes" id="UP000241074">
    <property type="component" value="Plasmid unnamed"/>
</dbReference>
<keyword evidence="2" id="KW-1185">Reference proteome</keyword>
<dbReference type="OrthoDB" id="8900573at2"/>
<dbReference type="Pfam" id="PF11348">
    <property type="entry name" value="DUF3150"/>
    <property type="match status" value="1"/>
</dbReference>
<proteinExistence type="predicted"/>
<geneLocation type="plasmid" evidence="1">
    <name>unnamed</name>
</geneLocation>
<protein>
    <recommendedName>
        <fullName evidence="3">DUF3150 domain-containing protein</fullName>
    </recommendedName>
</protein>
<dbReference type="EMBL" id="CP027861">
    <property type="protein sequence ID" value="AVQ00362.1"/>
    <property type="molecule type" value="Genomic_DNA"/>
</dbReference>
<dbReference type="AlphaFoldDB" id="A0A2P1PZU0"/>
<dbReference type="KEGG" id="xba:C7S18_23985"/>
<dbReference type="InterPro" id="IPR021496">
    <property type="entry name" value="DUF3150"/>
</dbReference>